<reference evidence="15" key="1">
    <citation type="submission" date="2021-02" db="EMBL/GenBank/DDBJ databases">
        <authorList>
            <person name="Nowell W R."/>
        </authorList>
    </citation>
    <scope>NUCLEOTIDE SEQUENCE</scope>
    <source>
        <strain evidence="15">Ploen Becks lab</strain>
    </source>
</reference>
<dbReference type="Gene3D" id="3.30.200.20">
    <property type="entry name" value="Phosphorylase Kinase, domain 1"/>
    <property type="match status" value="1"/>
</dbReference>
<dbReference type="SMART" id="SM00326">
    <property type="entry name" value="SH3"/>
    <property type="match status" value="1"/>
</dbReference>
<feature type="compositionally biased region" description="Low complexity" evidence="12">
    <location>
        <begin position="870"/>
        <end position="894"/>
    </location>
</feature>
<dbReference type="GO" id="GO:0005524">
    <property type="term" value="F:ATP binding"/>
    <property type="evidence" value="ECO:0007669"/>
    <property type="project" value="UniProtKB-UniRule"/>
</dbReference>
<evidence type="ECO:0000313" key="15">
    <source>
        <dbReference type="EMBL" id="CAF0847278.1"/>
    </source>
</evidence>
<feature type="region of interest" description="Disordered" evidence="12">
    <location>
        <begin position="662"/>
        <end position="681"/>
    </location>
</feature>
<evidence type="ECO:0000256" key="9">
    <source>
        <dbReference type="ARBA" id="ARBA00048329"/>
    </source>
</evidence>
<dbReference type="InterPro" id="IPR000719">
    <property type="entry name" value="Prot_kinase_dom"/>
</dbReference>
<dbReference type="PROSITE" id="PS00108">
    <property type="entry name" value="PROTEIN_KINASE_ST"/>
    <property type="match status" value="1"/>
</dbReference>
<name>A0A813W2W8_9BILA</name>
<evidence type="ECO:0000256" key="2">
    <source>
        <dbReference type="ARBA" id="ARBA00006529"/>
    </source>
</evidence>
<evidence type="ECO:0000256" key="1">
    <source>
        <dbReference type="ARBA" id="ARBA00001946"/>
    </source>
</evidence>
<feature type="domain" description="Protein kinase" evidence="14">
    <location>
        <begin position="144"/>
        <end position="421"/>
    </location>
</feature>
<dbReference type="OrthoDB" id="339325at2759"/>
<organism evidence="15 16">
    <name type="scientific">Brachionus calyciflorus</name>
    <dbReference type="NCBI Taxonomy" id="104777"/>
    <lineage>
        <taxon>Eukaryota</taxon>
        <taxon>Metazoa</taxon>
        <taxon>Spiralia</taxon>
        <taxon>Gnathifera</taxon>
        <taxon>Rotifera</taxon>
        <taxon>Eurotatoria</taxon>
        <taxon>Monogononta</taxon>
        <taxon>Pseudotrocha</taxon>
        <taxon>Ploima</taxon>
        <taxon>Brachionidae</taxon>
        <taxon>Brachionus</taxon>
    </lineage>
</organism>
<comment type="catalytic activity">
    <reaction evidence="8">
        <text>L-threonyl-[protein] + ATP = O-phospho-L-threonyl-[protein] + ADP + H(+)</text>
        <dbReference type="Rhea" id="RHEA:46608"/>
        <dbReference type="Rhea" id="RHEA-COMP:11060"/>
        <dbReference type="Rhea" id="RHEA-COMP:11605"/>
        <dbReference type="ChEBI" id="CHEBI:15378"/>
        <dbReference type="ChEBI" id="CHEBI:30013"/>
        <dbReference type="ChEBI" id="CHEBI:30616"/>
        <dbReference type="ChEBI" id="CHEBI:61977"/>
        <dbReference type="ChEBI" id="CHEBI:456216"/>
        <dbReference type="EC" id="2.7.11.25"/>
    </reaction>
</comment>
<proteinExistence type="inferred from homology"/>
<dbReference type="AlphaFoldDB" id="A0A813W2W8"/>
<gene>
    <name evidence="15" type="ORF">OXX778_LOCUS8765</name>
</gene>
<keyword evidence="5" id="KW-0723">Serine/threonine-protein kinase</keyword>
<dbReference type="PRINTS" id="PR00109">
    <property type="entry name" value="TYRKINASE"/>
</dbReference>
<feature type="region of interest" description="Disordered" evidence="12">
    <location>
        <begin position="833"/>
        <end position="899"/>
    </location>
</feature>
<accession>A0A813W2W8</accession>
<dbReference type="PROSITE" id="PS50002">
    <property type="entry name" value="SH3"/>
    <property type="match status" value="1"/>
</dbReference>
<comment type="caution">
    <text evidence="15">The sequence shown here is derived from an EMBL/GenBank/DDBJ whole genome shotgun (WGS) entry which is preliminary data.</text>
</comment>
<dbReference type="GO" id="GO:0004706">
    <property type="term" value="F:JUN kinase kinase kinase activity"/>
    <property type="evidence" value="ECO:0007669"/>
    <property type="project" value="TreeGrafter"/>
</dbReference>
<dbReference type="InterPro" id="IPR001245">
    <property type="entry name" value="Ser-Thr/Tyr_kinase_cat_dom"/>
</dbReference>
<dbReference type="InterPro" id="IPR017441">
    <property type="entry name" value="Protein_kinase_ATP_BS"/>
</dbReference>
<dbReference type="PRINTS" id="PR00452">
    <property type="entry name" value="SH3DOMAIN"/>
</dbReference>
<comment type="cofactor">
    <cofactor evidence="1">
        <name>Mg(2+)</name>
        <dbReference type="ChEBI" id="CHEBI:18420"/>
    </cofactor>
</comment>
<keyword evidence="4 10" id="KW-0728">SH3 domain</keyword>
<evidence type="ECO:0000256" key="3">
    <source>
        <dbReference type="ARBA" id="ARBA00012406"/>
    </source>
</evidence>
<protein>
    <recommendedName>
        <fullName evidence="3">mitogen-activated protein kinase kinase kinase</fullName>
        <ecNumber evidence="3">2.7.11.25</ecNumber>
    </recommendedName>
</protein>
<dbReference type="Pfam" id="PF14604">
    <property type="entry name" value="SH3_9"/>
    <property type="match status" value="1"/>
</dbReference>
<dbReference type="Proteomes" id="UP000663879">
    <property type="component" value="Unassembled WGS sequence"/>
</dbReference>
<dbReference type="InterPro" id="IPR036028">
    <property type="entry name" value="SH3-like_dom_sf"/>
</dbReference>
<dbReference type="EC" id="2.7.11.25" evidence="3"/>
<dbReference type="PROSITE" id="PS50011">
    <property type="entry name" value="PROTEIN_KINASE_DOM"/>
    <property type="match status" value="1"/>
</dbReference>
<dbReference type="Gene3D" id="1.10.510.10">
    <property type="entry name" value="Transferase(Phosphotransferase) domain 1"/>
    <property type="match status" value="1"/>
</dbReference>
<dbReference type="InterPro" id="IPR001452">
    <property type="entry name" value="SH3_domain"/>
</dbReference>
<evidence type="ECO:0000256" key="4">
    <source>
        <dbReference type="ARBA" id="ARBA00022443"/>
    </source>
</evidence>
<comment type="similarity">
    <text evidence="2">Belongs to the protein kinase superfamily. STE Ser/Thr protein kinase family. MAP kinase kinase kinase subfamily.</text>
</comment>
<sequence>MENNLNINDSIGLTVKSRPKYLEPNDSTRHSRLERQVSTDTYFSSSGYNSNDLDASFGDEQLYRVLYNYEPYHDDELKLEKNSIIKILSKDVKISGDDGWWIGINLKDSKRGIFPSNYVEPYKPDNKKSSDQRELPPEILYKDLEILECIGAGGFGKVYRGYWNRSDRKELVAIKEARVDGDKEDLIKIKENVLNEAKLFWVLRHPNIIQLKGICFQEPHFCLIMENAKGGSLGRLLSMRKIGFPPNILIKWALQVSQGMYYLHEQALPNKIPIIHRDLKSSNILLSEDVNEFKLKDIVLKLTDFGLARELEKTTEMNQAGTYSHMPPEVIKSSLYSKASDVWSFGVLLWELLTGEVPYKGIDPLAIAYGVAVNKLTLPIPSSCPKIFSDLIHNCWHTDPYKRLTFEKIIELLTDISNSTFASTSNELFWTMQQDWKSEIREMFSQIKTRENDLRTREEELEKISLRQQAYENMLLQRERELEQRERDLAVRELTIALQQLNPQPPEPKKRRKKLLTNFLKSNNSNSNLTNVNSRSFDISSPSDFQHCLSVQPELLINNSLKSSPTEELLIPSLSGNSSPNLRLKILHQKKTLSPNRVDKFHSNGKSTSIDIESLSKIQKLELNETTNNNSNKISKILYEIGSILSFVGLGKDYKNQMLTRRSQEKKSEMLSPNRASPQSHSLTRFHKTYPYRFKSLTCQSSIEQSKEIARTVANTLVVQSAAAQASSLSSSSSNLLSPRMALCNNGAKLNNQEILKKYSKSVDCPHFSQQTISTTSPLVPRRSDYEPVARVTIQRQQRVEESPSRLRQYLSVDYSDNQLTRPLTLSLNKASNSYAQSTTSTNEDDFLNENDKNNNKEDKADKLVPNRNSLSLSVSSMTSTSQMSSSISPISSPRLTPKPNRLLKQITSQKTIDESFHLTPK</sequence>
<dbReference type="InterPro" id="IPR011009">
    <property type="entry name" value="Kinase-like_dom_sf"/>
</dbReference>
<evidence type="ECO:0000256" key="10">
    <source>
        <dbReference type="PROSITE-ProRule" id="PRU00192"/>
    </source>
</evidence>
<keyword evidence="5" id="KW-0808">Transferase</keyword>
<feature type="compositionally biased region" description="Polar residues" evidence="12">
    <location>
        <begin position="833"/>
        <end position="842"/>
    </location>
</feature>
<dbReference type="SUPFAM" id="SSF50044">
    <property type="entry name" value="SH3-domain"/>
    <property type="match status" value="1"/>
</dbReference>
<evidence type="ECO:0000259" key="14">
    <source>
        <dbReference type="PROSITE" id="PS50011"/>
    </source>
</evidence>
<keyword evidence="7 11" id="KW-0067">ATP-binding</keyword>
<keyword evidence="6 11" id="KW-0547">Nucleotide-binding</keyword>
<feature type="compositionally biased region" description="Basic and acidic residues" evidence="12">
    <location>
        <begin position="850"/>
        <end position="865"/>
    </location>
</feature>
<evidence type="ECO:0000259" key="13">
    <source>
        <dbReference type="PROSITE" id="PS50002"/>
    </source>
</evidence>
<dbReference type="InterPro" id="IPR051681">
    <property type="entry name" value="Ser/Thr_Kinases-Pseudokinases"/>
</dbReference>
<comment type="catalytic activity">
    <reaction evidence="9">
        <text>L-seryl-[protein] + ATP = O-phospho-L-seryl-[protein] + ADP + H(+)</text>
        <dbReference type="Rhea" id="RHEA:17989"/>
        <dbReference type="Rhea" id="RHEA-COMP:9863"/>
        <dbReference type="Rhea" id="RHEA-COMP:11604"/>
        <dbReference type="ChEBI" id="CHEBI:15378"/>
        <dbReference type="ChEBI" id="CHEBI:29999"/>
        <dbReference type="ChEBI" id="CHEBI:30616"/>
        <dbReference type="ChEBI" id="CHEBI:83421"/>
        <dbReference type="ChEBI" id="CHEBI:456216"/>
        <dbReference type="EC" id="2.7.11.25"/>
    </reaction>
</comment>
<dbReference type="PROSITE" id="PS00107">
    <property type="entry name" value="PROTEIN_KINASE_ATP"/>
    <property type="match status" value="1"/>
</dbReference>
<evidence type="ECO:0000256" key="7">
    <source>
        <dbReference type="ARBA" id="ARBA00022840"/>
    </source>
</evidence>
<dbReference type="InterPro" id="IPR008271">
    <property type="entry name" value="Ser/Thr_kinase_AS"/>
</dbReference>
<evidence type="ECO:0000256" key="8">
    <source>
        <dbReference type="ARBA" id="ARBA00047559"/>
    </source>
</evidence>
<evidence type="ECO:0000256" key="11">
    <source>
        <dbReference type="PROSITE-ProRule" id="PRU10141"/>
    </source>
</evidence>
<dbReference type="PANTHER" id="PTHR44329:SF293">
    <property type="entry name" value="MITOGEN-ACTIVATED PROTEIN KINASE KINASE KINASE"/>
    <property type="match status" value="1"/>
</dbReference>
<evidence type="ECO:0000313" key="16">
    <source>
        <dbReference type="Proteomes" id="UP000663879"/>
    </source>
</evidence>
<evidence type="ECO:0000256" key="6">
    <source>
        <dbReference type="ARBA" id="ARBA00022741"/>
    </source>
</evidence>
<dbReference type="Pfam" id="PF07714">
    <property type="entry name" value="PK_Tyr_Ser-Thr"/>
    <property type="match status" value="1"/>
</dbReference>
<keyword evidence="16" id="KW-1185">Reference proteome</keyword>
<dbReference type="PANTHER" id="PTHR44329">
    <property type="entry name" value="SERINE/THREONINE-PROTEIN KINASE TNNI3K-RELATED"/>
    <property type="match status" value="1"/>
</dbReference>
<evidence type="ECO:0000256" key="12">
    <source>
        <dbReference type="SAM" id="MobiDB-lite"/>
    </source>
</evidence>
<dbReference type="SUPFAM" id="SSF56112">
    <property type="entry name" value="Protein kinase-like (PK-like)"/>
    <property type="match status" value="1"/>
</dbReference>
<dbReference type="EMBL" id="CAJNOC010001235">
    <property type="protein sequence ID" value="CAF0847278.1"/>
    <property type="molecule type" value="Genomic_DNA"/>
</dbReference>
<feature type="binding site" evidence="11">
    <location>
        <position position="175"/>
    </location>
    <ligand>
        <name>ATP</name>
        <dbReference type="ChEBI" id="CHEBI:30616"/>
    </ligand>
</feature>
<dbReference type="SMART" id="SM00220">
    <property type="entry name" value="S_TKc"/>
    <property type="match status" value="1"/>
</dbReference>
<feature type="domain" description="SH3" evidence="13">
    <location>
        <begin position="58"/>
        <end position="124"/>
    </location>
</feature>
<dbReference type="Gene3D" id="2.30.30.40">
    <property type="entry name" value="SH3 Domains"/>
    <property type="match status" value="1"/>
</dbReference>
<keyword evidence="5" id="KW-0418">Kinase</keyword>
<evidence type="ECO:0000256" key="5">
    <source>
        <dbReference type="ARBA" id="ARBA00022527"/>
    </source>
</evidence>